<sequence length="1047" mass="110498">MPLHSFHAMPSVPPIGTQAMRFALLAIVLVAAATVITATEGLSVWYKVQNVFNAALALLLTSPMLPAIVDVYISIAVAISGDMQPAVIHISDVYVGRLRPFVAAAPGIIARSMSRAMVGVRTGAHIAHVVAVIVSKALRVVLDLAARRCLTAIATLASFARVARDSASSTIVTASSSLPELTAAFSISDAISPGVADAHQLMLLDVGAALSIAAMASPVSAMDEYTSPGVISPRTNTPSHPVSPLAPPSPAMDTPEVQKQTPYFTPRLRCASQHSTASTTIGLGILMPASINDQHQIDEPTLLSHQHSPMFILLNSSPSSSVVSFSESVMSDQDEDGLQHLPINASVPLPAYTPHSSSIIESPACLLDDIDAAGIPLPDSPCEFIETTISLQYIIPHMSSPALSTTSSNSSPLVRFTLPMSPLLHRTCPAFEQLVEDLVDFNIRDPAVLSPNPVVDSVVEDLANLSFDDPEIEISTVVDDAVPEPKSIPKETPAPDTPISSTVTVMSSSVSSSVSSSWTAIRESTIIVPDTPELFESSTVMPSIAHSIPTSPVAPSLWASIRQAANALASPALSCSSPIWSPALGCSAAASPFLPCVNRDTNPFVTLTAALHRTTIRERDVEPLPVRMDVDDDNAIDDIVSVFADMAISGQGKVTCPRRAGADGSTTLRVPQSVDDCMAKPTFSPDVDEMMLFPDFNKATTSPMLDEPTSDIEMDESTADKKLASEDVEMAESVLARAKNGIVPVSQRTAARHPTAVVDNAARRSLVQAWLVSVSQTESSRVHAIPANATTPSLRNVQPRQYIYRQGDKNFAIQLPVATTSASPRKTEAQKVPPCALLTALSGQPSSSTQGSVQATTVISRMAPSYNFAPSQNVPVVNRPGSMQGPPPKRHRDSNALNATGGVAPTAAPRSYIAAPASSVGPRPHPGNAQRSASGSQGVPGNGQPPSRSRPMKRMPPGTRRAAGGSGGQFVFGGTSALVRLRLLGGSCVPQRRPVALSTSASVTLHKQVRAEETSSSYYAYIYYLDYPTLMDSGNSLVNIPSRTLWY</sequence>
<dbReference type="RefSeq" id="XP_047779141.1">
    <property type="nucleotide sequence ID" value="XM_047923590.1"/>
</dbReference>
<dbReference type="GeneID" id="72004322"/>
<gene>
    <name evidence="3" type="ORF">C8Q71DRAFT_756330</name>
</gene>
<evidence type="ECO:0000256" key="1">
    <source>
        <dbReference type="SAM" id="MobiDB-lite"/>
    </source>
</evidence>
<comment type="caution">
    <text evidence="3">The sequence shown here is derived from an EMBL/GenBank/DDBJ whole genome shotgun (WGS) entry which is preliminary data.</text>
</comment>
<reference evidence="3 4" key="1">
    <citation type="journal article" date="2021" name="Environ. Microbiol.">
        <title>Gene family expansions and transcriptome signatures uncover fungal adaptations to wood decay.</title>
        <authorList>
            <person name="Hage H."/>
            <person name="Miyauchi S."/>
            <person name="Viragh M."/>
            <person name="Drula E."/>
            <person name="Min B."/>
            <person name="Chaduli D."/>
            <person name="Navarro D."/>
            <person name="Favel A."/>
            <person name="Norest M."/>
            <person name="Lesage-Meessen L."/>
            <person name="Balint B."/>
            <person name="Merenyi Z."/>
            <person name="de Eugenio L."/>
            <person name="Morin E."/>
            <person name="Martinez A.T."/>
            <person name="Baldrian P."/>
            <person name="Stursova M."/>
            <person name="Martinez M.J."/>
            <person name="Novotny C."/>
            <person name="Magnuson J.K."/>
            <person name="Spatafora J.W."/>
            <person name="Maurice S."/>
            <person name="Pangilinan J."/>
            <person name="Andreopoulos W."/>
            <person name="LaButti K."/>
            <person name="Hundley H."/>
            <person name="Na H."/>
            <person name="Kuo A."/>
            <person name="Barry K."/>
            <person name="Lipzen A."/>
            <person name="Henrissat B."/>
            <person name="Riley R."/>
            <person name="Ahrendt S."/>
            <person name="Nagy L.G."/>
            <person name="Grigoriev I.V."/>
            <person name="Martin F."/>
            <person name="Rosso M.N."/>
        </authorList>
    </citation>
    <scope>NUCLEOTIDE SEQUENCE [LARGE SCALE GENOMIC DNA]</scope>
    <source>
        <strain evidence="3 4">CIRM-BRFM 1785</strain>
    </source>
</reference>
<feature type="transmembrane region" description="Helical" evidence="2">
    <location>
        <begin position="20"/>
        <end position="39"/>
    </location>
</feature>
<proteinExistence type="predicted"/>
<keyword evidence="2" id="KW-1133">Transmembrane helix</keyword>
<feature type="compositionally biased region" description="Polar residues" evidence="1">
    <location>
        <begin position="929"/>
        <end position="939"/>
    </location>
</feature>
<name>A0ABQ8KGJ5_9APHY</name>
<keyword evidence="2" id="KW-0472">Membrane</keyword>
<dbReference type="EMBL" id="JADCUA010000009">
    <property type="protein sequence ID" value="KAH9836972.1"/>
    <property type="molecule type" value="Genomic_DNA"/>
</dbReference>
<evidence type="ECO:0000313" key="4">
    <source>
        <dbReference type="Proteomes" id="UP000814176"/>
    </source>
</evidence>
<dbReference type="Proteomes" id="UP000814176">
    <property type="component" value="Unassembled WGS sequence"/>
</dbReference>
<evidence type="ECO:0000256" key="2">
    <source>
        <dbReference type="SAM" id="Phobius"/>
    </source>
</evidence>
<feature type="transmembrane region" description="Helical" evidence="2">
    <location>
        <begin position="51"/>
        <end position="75"/>
    </location>
</feature>
<protein>
    <submittedName>
        <fullName evidence="3">Uncharacterized protein</fullName>
    </submittedName>
</protein>
<feature type="region of interest" description="Disordered" evidence="1">
    <location>
        <begin position="868"/>
        <end position="969"/>
    </location>
</feature>
<organism evidence="3 4">
    <name type="scientific">Rhodofomes roseus</name>
    <dbReference type="NCBI Taxonomy" id="34475"/>
    <lineage>
        <taxon>Eukaryota</taxon>
        <taxon>Fungi</taxon>
        <taxon>Dikarya</taxon>
        <taxon>Basidiomycota</taxon>
        <taxon>Agaricomycotina</taxon>
        <taxon>Agaricomycetes</taxon>
        <taxon>Polyporales</taxon>
        <taxon>Rhodofomes</taxon>
    </lineage>
</organism>
<evidence type="ECO:0000313" key="3">
    <source>
        <dbReference type="EMBL" id="KAH9836972.1"/>
    </source>
</evidence>
<accession>A0ABQ8KGJ5</accession>
<keyword evidence="4" id="KW-1185">Reference proteome</keyword>
<keyword evidence="2" id="KW-0812">Transmembrane</keyword>
<feature type="region of interest" description="Disordered" evidence="1">
    <location>
        <begin position="233"/>
        <end position="257"/>
    </location>
</feature>